<sequence length="457" mass="53294">MSNSMDQPWTRRTRYLMLVLVALLGVCWLLFAVTLTHGKDTKYFVWMTSLPKTVYAHRQRFKVSQIRTTRDQRKIMDSLAVSTQQQSIKQAVFIPTQRRGGIMDQRKADVIKLCSKNTAYKRPHRDHMLYNKNKQFIFCKATKAGSTFWGRLLLQVDRHVIANPYKIKPQIGPINVIPTITEWLKFNEILQSSTKFIIARDPLERLYSAYVDKVFSPNPYYWDVIGTYIVKTFRKTSKRTCGHDVTFPEFLQYAVHAETSGKHRDVHVASLWETCSPCHVKYDIIGKMETFKDDTDDILDKLKLEPYKAVLRNISIDAVNDALYDTAQAYVDMRTPSLECISEQHTVERIWTKLKSRGFIAADVPVPTELYNKNETAVLEIFKYAYSKSVLKLGREGLKRQQKAIFFETLRKLPDQMLTQVAKAYHKDFEMFGYDQKFKYIFQDSTNSDFSVSDSFF</sequence>
<name>A0A210QYG7_MIZYE</name>
<evidence type="ECO:0000256" key="6">
    <source>
        <dbReference type="ARBA" id="ARBA00023034"/>
    </source>
</evidence>
<keyword evidence="11" id="KW-1185">Reference proteome</keyword>
<dbReference type="EC" id="2.8.2.-" evidence="9"/>
<dbReference type="InterPro" id="IPR005331">
    <property type="entry name" value="Sulfotransferase"/>
</dbReference>
<keyword evidence="4" id="KW-0812">Transmembrane</keyword>
<evidence type="ECO:0000256" key="1">
    <source>
        <dbReference type="ARBA" id="ARBA00004323"/>
    </source>
</evidence>
<comment type="caution">
    <text evidence="10">The sequence shown here is derived from an EMBL/GenBank/DDBJ whole genome shotgun (WGS) entry which is preliminary data.</text>
</comment>
<dbReference type="Proteomes" id="UP000242188">
    <property type="component" value="Unassembled WGS sequence"/>
</dbReference>
<comment type="subcellular location">
    <subcellularLocation>
        <location evidence="1 9">Golgi apparatus membrane</location>
        <topology evidence="1 9">Single-pass type II membrane protein</topology>
    </subcellularLocation>
</comment>
<evidence type="ECO:0000256" key="4">
    <source>
        <dbReference type="ARBA" id="ARBA00022692"/>
    </source>
</evidence>
<evidence type="ECO:0000256" key="3">
    <source>
        <dbReference type="ARBA" id="ARBA00022679"/>
    </source>
</evidence>
<organism evidence="10 11">
    <name type="scientific">Mizuhopecten yessoensis</name>
    <name type="common">Japanese scallop</name>
    <name type="synonym">Patinopecten yessoensis</name>
    <dbReference type="NCBI Taxonomy" id="6573"/>
    <lineage>
        <taxon>Eukaryota</taxon>
        <taxon>Metazoa</taxon>
        <taxon>Spiralia</taxon>
        <taxon>Lophotrochozoa</taxon>
        <taxon>Mollusca</taxon>
        <taxon>Bivalvia</taxon>
        <taxon>Autobranchia</taxon>
        <taxon>Pteriomorphia</taxon>
        <taxon>Pectinida</taxon>
        <taxon>Pectinoidea</taxon>
        <taxon>Pectinidae</taxon>
        <taxon>Mizuhopecten</taxon>
    </lineage>
</organism>
<protein>
    <recommendedName>
        <fullName evidence="9">Carbohydrate sulfotransferase</fullName>
        <ecNumber evidence="9">2.8.2.-</ecNumber>
    </recommendedName>
</protein>
<dbReference type="Pfam" id="PF03567">
    <property type="entry name" value="Sulfotransfer_2"/>
    <property type="match status" value="1"/>
</dbReference>
<dbReference type="PANTHER" id="PTHR12137">
    <property type="entry name" value="CARBOHYDRATE SULFOTRANSFERASE"/>
    <property type="match status" value="1"/>
</dbReference>
<evidence type="ECO:0000256" key="2">
    <source>
        <dbReference type="ARBA" id="ARBA00006339"/>
    </source>
</evidence>
<accession>A0A210QYG7</accession>
<keyword evidence="8 9" id="KW-0325">Glycoprotein</keyword>
<keyword evidence="6 9" id="KW-0333">Golgi apparatus</keyword>
<keyword evidence="3 9" id="KW-0808">Transferase</keyword>
<evidence type="ECO:0000313" key="11">
    <source>
        <dbReference type="Proteomes" id="UP000242188"/>
    </source>
</evidence>
<comment type="similarity">
    <text evidence="2 9">Belongs to the sulfotransferase 2 family.</text>
</comment>
<keyword evidence="9" id="KW-0735">Signal-anchor</keyword>
<keyword evidence="5" id="KW-1133">Transmembrane helix</keyword>
<dbReference type="OrthoDB" id="2019940at2759"/>
<dbReference type="InterPro" id="IPR018011">
    <property type="entry name" value="Carb_sulfotrans_8-10"/>
</dbReference>
<dbReference type="GO" id="GO:0008146">
    <property type="term" value="F:sulfotransferase activity"/>
    <property type="evidence" value="ECO:0007669"/>
    <property type="project" value="InterPro"/>
</dbReference>
<evidence type="ECO:0000256" key="5">
    <source>
        <dbReference type="ARBA" id="ARBA00022989"/>
    </source>
</evidence>
<evidence type="ECO:0000256" key="9">
    <source>
        <dbReference type="RuleBase" id="RU364020"/>
    </source>
</evidence>
<proteinExistence type="inferred from homology"/>
<keyword evidence="7" id="KW-0472">Membrane</keyword>
<dbReference type="PANTHER" id="PTHR12137:SF54">
    <property type="entry name" value="CARBOHYDRATE SULFOTRANSFERASE"/>
    <property type="match status" value="1"/>
</dbReference>
<evidence type="ECO:0000256" key="7">
    <source>
        <dbReference type="ARBA" id="ARBA00023136"/>
    </source>
</evidence>
<dbReference type="GO" id="GO:0000139">
    <property type="term" value="C:Golgi membrane"/>
    <property type="evidence" value="ECO:0007669"/>
    <property type="project" value="UniProtKB-SubCell"/>
</dbReference>
<dbReference type="AlphaFoldDB" id="A0A210QYG7"/>
<reference evidence="10 11" key="1">
    <citation type="journal article" date="2017" name="Nat. Ecol. Evol.">
        <title>Scallop genome provides insights into evolution of bilaterian karyotype and development.</title>
        <authorList>
            <person name="Wang S."/>
            <person name="Zhang J."/>
            <person name="Jiao W."/>
            <person name="Li J."/>
            <person name="Xun X."/>
            <person name="Sun Y."/>
            <person name="Guo X."/>
            <person name="Huan P."/>
            <person name="Dong B."/>
            <person name="Zhang L."/>
            <person name="Hu X."/>
            <person name="Sun X."/>
            <person name="Wang J."/>
            <person name="Zhao C."/>
            <person name="Wang Y."/>
            <person name="Wang D."/>
            <person name="Huang X."/>
            <person name="Wang R."/>
            <person name="Lv J."/>
            <person name="Li Y."/>
            <person name="Zhang Z."/>
            <person name="Liu B."/>
            <person name="Lu W."/>
            <person name="Hui Y."/>
            <person name="Liang J."/>
            <person name="Zhou Z."/>
            <person name="Hou R."/>
            <person name="Li X."/>
            <person name="Liu Y."/>
            <person name="Li H."/>
            <person name="Ning X."/>
            <person name="Lin Y."/>
            <person name="Zhao L."/>
            <person name="Xing Q."/>
            <person name="Dou J."/>
            <person name="Li Y."/>
            <person name="Mao J."/>
            <person name="Guo H."/>
            <person name="Dou H."/>
            <person name="Li T."/>
            <person name="Mu C."/>
            <person name="Jiang W."/>
            <person name="Fu Q."/>
            <person name="Fu X."/>
            <person name="Miao Y."/>
            <person name="Liu J."/>
            <person name="Yu Q."/>
            <person name="Li R."/>
            <person name="Liao H."/>
            <person name="Li X."/>
            <person name="Kong Y."/>
            <person name="Jiang Z."/>
            <person name="Chourrout D."/>
            <person name="Li R."/>
            <person name="Bao Z."/>
        </authorList>
    </citation>
    <scope>NUCLEOTIDE SEQUENCE [LARGE SCALE GENOMIC DNA]</scope>
    <source>
        <strain evidence="10 11">PY_sf001</strain>
    </source>
</reference>
<dbReference type="GO" id="GO:0016051">
    <property type="term" value="P:carbohydrate biosynthetic process"/>
    <property type="evidence" value="ECO:0007669"/>
    <property type="project" value="InterPro"/>
</dbReference>
<evidence type="ECO:0000313" key="10">
    <source>
        <dbReference type="EMBL" id="OWF53770.1"/>
    </source>
</evidence>
<dbReference type="EMBL" id="NEDP02001215">
    <property type="protein sequence ID" value="OWF53770.1"/>
    <property type="molecule type" value="Genomic_DNA"/>
</dbReference>
<keyword evidence="9" id="KW-0119">Carbohydrate metabolism</keyword>
<gene>
    <name evidence="10" type="ORF">KP79_PYT08439</name>
</gene>
<evidence type="ECO:0000256" key="8">
    <source>
        <dbReference type="ARBA" id="ARBA00023180"/>
    </source>
</evidence>